<dbReference type="Gramene" id="AET3Gv20500600.10">
    <property type="protein sequence ID" value="AET3Gv20500600.10"/>
    <property type="gene ID" value="AET3Gv20500600"/>
</dbReference>
<accession>A0A453EX59</accession>
<dbReference type="Gramene" id="AET3Gv20500600.6">
    <property type="protein sequence ID" value="AET3Gv20500600.6"/>
    <property type="gene ID" value="AET3Gv20500600"/>
</dbReference>
<reference evidence="1" key="5">
    <citation type="journal article" date="2021" name="G3 (Bethesda)">
        <title>Aegilops tauschii genome assembly Aet v5.0 features greater sequence contiguity and improved annotation.</title>
        <authorList>
            <person name="Wang L."/>
            <person name="Zhu T."/>
            <person name="Rodriguez J.C."/>
            <person name="Deal K.R."/>
            <person name="Dubcovsky J."/>
            <person name="McGuire P.E."/>
            <person name="Lux T."/>
            <person name="Spannagl M."/>
            <person name="Mayer K.F.X."/>
            <person name="Baldrich P."/>
            <person name="Meyers B.C."/>
            <person name="Huo N."/>
            <person name="Gu Y.Q."/>
            <person name="Zhou H."/>
            <person name="Devos K.M."/>
            <person name="Bennetzen J.L."/>
            <person name="Unver T."/>
            <person name="Budak H."/>
            <person name="Gulick P.J."/>
            <person name="Galiba G."/>
            <person name="Kalapos B."/>
            <person name="Nelson D.R."/>
            <person name="Li P."/>
            <person name="You F.M."/>
            <person name="Luo M.C."/>
            <person name="Dvorak J."/>
        </authorList>
    </citation>
    <scope>NUCLEOTIDE SEQUENCE [LARGE SCALE GENOMIC DNA]</scope>
    <source>
        <strain evidence="1">cv. AL8/78</strain>
    </source>
</reference>
<dbReference type="Proteomes" id="UP000015105">
    <property type="component" value="Chromosome 3D"/>
</dbReference>
<dbReference type="EnsemblPlants" id="AET3Gv20500600.7">
    <property type="protein sequence ID" value="AET3Gv20500600.7"/>
    <property type="gene ID" value="AET3Gv20500600"/>
</dbReference>
<evidence type="ECO:0000313" key="1">
    <source>
        <dbReference type="EnsemblPlants" id="AET3Gv20500600.10"/>
    </source>
</evidence>
<keyword evidence="2" id="KW-1185">Reference proteome</keyword>
<reference evidence="1" key="3">
    <citation type="journal article" date="2017" name="Nature">
        <title>Genome sequence of the progenitor of the wheat D genome Aegilops tauschii.</title>
        <authorList>
            <person name="Luo M.C."/>
            <person name="Gu Y.Q."/>
            <person name="Puiu D."/>
            <person name="Wang H."/>
            <person name="Twardziok S.O."/>
            <person name="Deal K.R."/>
            <person name="Huo N."/>
            <person name="Zhu T."/>
            <person name="Wang L."/>
            <person name="Wang Y."/>
            <person name="McGuire P.E."/>
            <person name="Liu S."/>
            <person name="Long H."/>
            <person name="Ramasamy R.K."/>
            <person name="Rodriguez J.C."/>
            <person name="Van S.L."/>
            <person name="Yuan L."/>
            <person name="Wang Z."/>
            <person name="Xia Z."/>
            <person name="Xiao L."/>
            <person name="Anderson O.D."/>
            <person name="Ouyang S."/>
            <person name="Liang Y."/>
            <person name="Zimin A.V."/>
            <person name="Pertea G."/>
            <person name="Qi P."/>
            <person name="Bennetzen J.L."/>
            <person name="Dai X."/>
            <person name="Dawson M.W."/>
            <person name="Muller H.G."/>
            <person name="Kugler K."/>
            <person name="Rivarola-Duarte L."/>
            <person name="Spannagl M."/>
            <person name="Mayer K.F.X."/>
            <person name="Lu F.H."/>
            <person name="Bevan M.W."/>
            <person name="Leroy P."/>
            <person name="Li P."/>
            <person name="You F.M."/>
            <person name="Sun Q."/>
            <person name="Liu Z."/>
            <person name="Lyons E."/>
            <person name="Wicker T."/>
            <person name="Salzberg S.L."/>
            <person name="Devos K.M."/>
            <person name="Dvorak J."/>
        </authorList>
    </citation>
    <scope>NUCLEOTIDE SEQUENCE [LARGE SCALE GENOMIC DNA]</scope>
    <source>
        <strain evidence="1">cv. AL8/78</strain>
    </source>
</reference>
<proteinExistence type="predicted"/>
<dbReference type="EnsemblPlants" id="AET3Gv20500600.2">
    <property type="protein sequence ID" value="AET3Gv20500600.2"/>
    <property type="gene ID" value="AET3Gv20500600"/>
</dbReference>
<protein>
    <submittedName>
        <fullName evidence="1">Uncharacterized protein</fullName>
    </submittedName>
</protein>
<dbReference type="Gramene" id="AET3Gv20500600.4">
    <property type="protein sequence ID" value="AET3Gv20500600.4"/>
    <property type="gene ID" value="AET3Gv20500600"/>
</dbReference>
<dbReference type="AlphaFoldDB" id="A0A453EX59"/>
<dbReference type="EnsemblPlants" id="AET3Gv20500600.10">
    <property type="protein sequence ID" value="AET3Gv20500600.10"/>
    <property type="gene ID" value="AET3Gv20500600"/>
</dbReference>
<dbReference type="EnsemblPlants" id="AET3Gv20500600.4">
    <property type="protein sequence ID" value="AET3Gv20500600.4"/>
    <property type="gene ID" value="AET3Gv20500600"/>
</dbReference>
<reference evidence="2" key="2">
    <citation type="journal article" date="2017" name="Nat. Plants">
        <title>The Aegilops tauschii genome reveals multiple impacts of transposons.</title>
        <authorList>
            <person name="Zhao G."/>
            <person name="Zou C."/>
            <person name="Li K."/>
            <person name="Wang K."/>
            <person name="Li T."/>
            <person name="Gao L."/>
            <person name="Zhang X."/>
            <person name="Wang H."/>
            <person name="Yang Z."/>
            <person name="Liu X."/>
            <person name="Jiang W."/>
            <person name="Mao L."/>
            <person name="Kong X."/>
            <person name="Jiao Y."/>
            <person name="Jia J."/>
        </authorList>
    </citation>
    <scope>NUCLEOTIDE SEQUENCE [LARGE SCALE GENOMIC DNA]</scope>
    <source>
        <strain evidence="2">cv. AL8/78</strain>
    </source>
</reference>
<dbReference type="Gramene" id="AET3Gv20500600.11">
    <property type="protein sequence ID" value="AET3Gv20500600.11"/>
    <property type="gene ID" value="AET3Gv20500600"/>
</dbReference>
<organism evidence="1 2">
    <name type="scientific">Aegilops tauschii subsp. strangulata</name>
    <name type="common">Goatgrass</name>
    <dbReference type="NCBI Taxonomy" id="200361"/>
    <lineage>
        <taxon>Eukaryota</taxon>
        <taxon>Viridiplantae</taxon>
        <taxon>Streptophyta</taxon>
        <taxon>Embryophyta</taxon>
        <taxon>Tracheophyta</taxon>
        <taxon>Spermatophyta</taxon>
        <taxon>Magnoliopsida</taxon>
        <taxon>Liliopsida</taxon>
        <taxon>Poales</taxon>
        <taxon>Poaceae</taxon>
        <taxon>BOP clade</taxon>
        <taxon>Pooideae</taxon>
        <taxon>Triticodae</taxon>
        <taxon>Triticeae</taxon>
        <taxon>Triticinae</taxon>
        <taxon>Aegilops</taxon>
    </lineage>
</organism>
<evidence type="ECO:0000313" key="2">
    <source>
        <dbReference type="Proteomes" id="UP000015105"/>
    </source>
</evidence>
<sequence length="78" mass="9285">MHYLRSWIMEELDISHLTERLLQGKGEMTPEDKYETWEKIKILSMVPWFISSSFMACLCSSSLSHLWCQNIRLLIHVI</sequence>
<reference evidence="2" key="1">
    <citation type="journal article" date="2014" name="Science">
        <title>Ancient hybridizations among the ancestral genomes of bread wheat.</title>
        <authorList>
            <consortium name="International Wheat Genome Sequencing Consortium,"/>
            <person name="Marcussen T."/>
            <person name="Sandve S.R."/>
            <person name="Heier L."/>
            <person name="Spannagl M."/>
            <person name="Pfeifer M."/>
            <person name="Jakobsen K.S."/>
            <person name="Wulff B.B."/>
            <person name="Steuernagel B."/>
            <person name="Mayer K.F."/>
            <person name="Olsen O.A."/>
        </authorList>
    </citation>
    <scope>NUCLEOTIDE SEQUENCE [LARGE SCALE GENOMIC DNA]</scope>
    <source>
        <strain evidence="2">cv. AL8/78</strain>
    </source>
</reference>
<dbReference type="EnsemblPlants" id="AET3Gv20500600.11">
    <property type="protein sequence ID" value="AET3Gv20500600.11"/>
    <property type="gene ID" value="AET3Gv20500600"/>
</dbReference>
<reference evidence="1" key="4">
    <citation type="submission" date="2019-03" db="UniProtKB">
        <authorList>
            <consortium name="EnsemblPlants"/>
        </authorList>
    </citation>
    <scope>IDENTIFICATION</scope>
</reference>
<dbReference type="EnsemblPlants" id="AET3Gv20500600.6">
    <property type="protein sequence ID" value="AET3Gv20500600.6"/>
    <property type="gene ID" value="AET3Gv20500600"/>
</dbReference>
<name>A0A453EX59_AEGTS</name>
<dbReference type="Gramene" id="AET3Gv20500600.2">
    <property type="protein sequence ID" value="AET3Gv20500600.2"/>
    <property type="gene ID" value="AET3Gv20500600"/>
</dbReference>
<dbReference type="Gramene" id="AET3Gv20500600.7">
    <property type="protein sequence ID" value="AET3Gv20500600.7"/>
    <property type="gene ID" value="AET3Gv20500600"/>
</dbReference>